<protein>
    <submittedName>
        <fullName evidence="1">Uncharacterized protein</fullName>
    </submittedName>
</protein>
<evidence type="ECO:0000313" key="2">
    <source>
        <dbReference type="Proteomes" id="UP000214720"/>
    </source>
</evidence>
<organism evidence="1 2">
    <name type="scientific">Caballeronia sordidicola</name>
    <name type="common">Burkholderia sordidicola</name>
    <dbReference type="NCBI Taxonomy" id="196367"/>
    <lineage>
        <taxon>Bacteria</taxon>
        <taxon>Pseudomonadati</taxon>
        <taxon>Pseudomonadota</taxon>
        <taxon>Betaproteobacteria</taxon>
        <taxon>Burkholderiales</taxon>
        <taxon>Burkholderiaceae</taxon>
        <taxon>Caballeronia</taxon>
    </lineage>
</organism>
<evidence type="ECO:0000313" key="1">
    <source>
        <dbReference type="EMBL" id="OXC75757.1"/>
    </source>
</evidence>
<name>A0A226WY96_CABSO</name>
<reference evidence="2" key="1">
    <citation type="submission" date="2017-01" db="EMBL/GenBank/DDBJ databases">
        <title>Genome Analysis of Deinococcus marmoris KOPRI26562.</title>
        <authorList>
            <person name="Kim J.H."/>
            <person name="Oh H.-M."/>
        </authorList>
    </citation>
    <scope>NUCLEOTIDE SEQUENCE [LARGE SCALE GENOMIC DNA]</scope>
    <source>
        <strain evidence="2">PAMC 26633</strain>
    </source>
</reference>
<dbReference type="AlphaFoldDB" id="A0A226WY96"/>
<dbReference type="EMBL" id="MTHB01000164">
    <property type="protein sequence ID" value="OXC75757.1"/>
    <property type="molecule type" value="Genomic_DNA"/>
</dbReference>
<dbReference type="Proteomes" id="UP000214720">
    <property type="component" value="Unassembled WGS sequence"/>
</dbReference>
<gene>
    <name evidence="1" type="ORF">BSU04_25370</name>
</gene>
<comment type="caution">
    <text evidence="1">The sequence shown here is derived from an EMBL/GenBank/DDBJ whole genome shotgun (WGS) entry which is preliminary data.</text>
</comment>
<proteinExistence type="predicted"/>
<sequence>MHKIFNYILQVLYMGCQWKMLPIERNAKGHPEIHYTRI</sequence>
<accession>A0A226WY96</accession>